<protein>
    <submittedName>
        <fullName evidence="8">Response regulator transcription factor</fullName>
    </submittedName>
</protein>
<keyword evidence="4" id="KW-0804">Transcription</keyword>
<name>A0A5P1WZK4_9LACO</name>
<gene>
    <name evidence="8" type="ORF">F0161_03305</name>
</gene>
<dbReference type="Pfam" id="PF00072">
    <property type="entry name" value="Response_reg"/>
    <property type="match status" value="1"/>
</dbReference>
<dbReference type="GO" id="GO:0003677">
    <property type="term" value="F:DNA binding"/>
    <property type="evidence" value="ECO:0007669"/>
    <property type="project" value="UniProtKB-KW"/>
</dbReference>
<proteinExistence type="predicted"/>
<keyword evidence="9" id="KW-1185">Reference proteome</keyword>
<dbReference type="GO" id="GO:0006355">
    <property type="term" value="P:regulation of DNA-templated transcription"/>
    <property type="evidence" value="ECO:0007669"/>
    <property type="project" value="InterPro"/>
</dbReference>
<keyword evidence="3" id="KW-0238">DNA-binding</keyword>
<dbReference type="PROSITE" id="PS50110">
    <property type="entry name" value="RESPONSE_REGULATORY"/>
    <property type="match status" value="1"/>
</dbReference>
<dbReference type="InterPro" id="IPR011006">
    <property type="entry name" value="CheY-like_superfamily"/>
</dbReference>
<dbReference type="SMART" id="SM00448">
    <property type="entry name" value="REC"/>
    <property type="match status" value="1"/>
</dbReference>
<dbReference type="EMBL" id="CP043939">
    <property type="protein sequence ID" value="QER66996.1"/>
    <property type="molecule type" value="Genomic_DNA"/>
</dbReference>
<sequence>MSKIKVLVVDDQQILRNGLTMILNLTDDLEVVGSTANGVEGIKQIESVAPDVVLSDIRMPEMDGIQMLTELKRIGNSVPVVMLTTFDDQGPIQEALKLGAKGFLLKDSDEELITSAIRGAVNNQVSLDPNIIAKALSPTATAEEQITLTDREFEVLNQVAQGLHNQEIADQMHLSE</sequence>
<evidence type="ECO:0000256" key="5">
    <source>
        <dbReference type="PROSITE-ProRule" id="PRU00169"/>
    </source>
</evidence>
<dbReference type="CDD" id="cd17535">
    <property type="entry name" value="REC_NarL-like"/>
    <property type="match status" value="1"/>
</dbReference>
<dbReference type="InterPro" id="IPR001789">
    <property type="entry name" value="Sig_transdc_resp-reg_receiver"/>
</dbReference>
<evidence type="ECO:0000256" key="1">
    <source>
        <dbReference type="ARBA" id="ARBA00022553"/>
    </source>
</evidence>
<dbReference type="AlphaFoldDB" id="A0A5P1WZK4"/>
<reference evidence="8 9" key="1">
    <citation type="submission" date="2019-09" db="EMBL/GenBank/DDBJ databases">
        <title>Complete Genome Sequence of Lactobacillus nenjiangensis SH-Y15, isolated from sauerkraut.</title>
        <authorList>
            <person name="Yang H."/>
        </authorList>
    </citation>
    <scope>NUCLEOTIDE SEQUENCE [LARGE SCALE GENOMIC DNA]</scope>
    <source>
        <strain evidence="8 9">SH-Y15</strain>
    </source>
</reference>
<dbReference type="InterPro" id="IPR039420">
    <property type="entry name" value="WalR-like"/>
</dbReference>
<feature type="modified residue" description="4-aspartylphosphate" evidence="5">
    <location>
        <position position="56"/>
    </location>
</feature>
<evidence type="ECO:0000256" key="3">
    <source>
        <dbReference type="ARBA" id="ARBA00023125"/>
    </source>
</evidence>
<feature type="domain" description="HTH luxR-type" evidence="6">
    <location>
        <begin position="141"/>
        <end position="176"/>
    </location>
</feature>
<dbReference type="KEGG" id="lnn:F0161_03305"/>
<dbReference type="SUPFAM" id="SSF52172">
    <property type="entry name" value="CheY-like"/>
    <property type="match status" value="1"/>
</dbReference>
<dbReference type="Gene3D" id="3.40.50.2300">
    <property type="match status" value="1"/>
</dbReference>
<evidence type="ECO:0000313" key="8">
    <source>
        <dbReference type="EMBL" id="QER66996.1"/>
    </source>
</evidence>
<keyword evidence="2" id="KW-0805">Transcription regulation</keyword>
<dbReference type="GO" id="GO:0000160">
    <property type="term" value="P:phosphorelay signal transduction system"/>
    <property type="evidence" value="ECO:0007669"/>
    <property type="project" value="InterPro"/>
</dbReference>
<dbReference type="PRINTS" id="PR00038">
    <property type="entry name" value="HTHLUXR"/>
</dbReference>
<dbReference type="PANTHER" id="PTHR43214:SF40">
    <property type="entry name" value="TRANSCRIPTIONAL REGULATORY PROTEIN LNRK"/>
    <property type="match status" value="1"/>
</dbReference>
<dbReference type="OrthoDB" id="9759232at2"/>
<dbReference type="Pfam" id="PF00196">
    <property type="entry name" value="GerE"/>
    <property type="match status" value="1"/>
</dbReference>
<evidence type="ECO:0000313" key="9">
    <source>
        <dbReference type="Proteomes" id="UP000325295"/>
    </source>
</evidence>
<evidence type="ECO:0000259" key="6">
    <source>
        <dbReference type="PROSITE" id="PS50043"/>
    </source>
</evidence>
<dbReference type="PANTHER" id="PTHR43214">
    <property type="entry name" value="TWO-COMPONENT RESPONSE REGULATOR"/>
    <property type="match status" value="1"/>
</dbReference>
<dbReference type="RefSeq" id="WP_150203719.1">
    <property type="nucleotide sequence ID" value="NZ_CP043939.1"/>
</dbReference>
<evidence type="ECO:0000256" key="4">
    <source>
        <dbReference type="ARBA" id="ARBA00023163"/>
    </source>
</evidence>
<dbReference type="InterPro" id="IPR000792">
    <property type="entry name" value="Tscrpt_reg_LuxR_C"/>
</dbReference>
<organism evidence="8 9">
    <name type="scientific">Paucilactobacillus nenjiangensis</name>
    <dbReference type="NCBI Taxonomy" id="1296540"/>
    <lineage>
        <taxon>Bacteria</taxon>
        <taxon>Bacillati</taxon>
        <taxon>Bacillota</taxon>
        <taxon>Bacilli</taxon>
        <taxon>Lactobacillales</taxon>
        <taxon>Lactobacillaceae</taxon>
        <taxon>Paucilactobacillus</taxon>
    </lineage>
</organism>
<keyword evidence="1 5" id="KW-0597">Phosphoprotein</keyword>
<feature type="domain" description="Response regulatory" evidence="7">
    <location>
        <begin position="5"/>
        <end position="121"/>
    </location>
</feature>
<accession>A0A5P1WZK4</accession>
<dbReference type="InterPro" id="IPR058245">
    <property type="entry name" value="NreC/VraR/RcsB-like_REC"/>
</dbReference>
<dbReference type="Proteomes" id="UP000325295">
    <property type="component" value="Chromosome"/>
</dbReference>
<dbReference type="PROSITE" id="PS50043">
    <property type="entry name" value="HTH_LUXR_2"/>
    <property type="match status" value="1"/>
</dbReference>
<evidence type="ECO:0000256" key="2">
    <source>
        <dbReference type="ARBA" id="ARBA00023015"/>
    </source>
</evidence>
<evidence type="ECO:0000259" key="7">
    <source>
        <dbReference type="PROSITE" id="PS50110"/>
    </source>
</evidence>